<organism evidence="2 3">
    <name type="scientific">Ichthyophthirius multifiliis</name>
    <name type="common">White spot disease agent</name>
    <name type="synonym">Ich</name>
    <dbReference type="NCBI Taxonomy" id="5932"/>
    <lineage>
        <taxon>Eukaryota</taxon>
        <taxon>Sar</taxon>
        <taxon>Alveolata</taxon>
        <taxon>Ciliophora</taxon>
        <taxon>Intramacronucleata</taxon>
        <taxon>Oligohymenophorea</taxon>
        <taxon>Hymenostomatida</taxon>
        <taxon>Ophryoglenina</taxon>
        <taxon>Ichthyophthirius</taxon>
    </lineage>
</organism>
<dbReference type="AlphaFoldDB" id="G0QSE9"/>
<gene>
    <name evidence="2" type="ORF">IMG5_100720</name>
</gene>
<evidence type="ECO:0008006" key="4">
    <source>
        <dbReference type="Google" id="ProtNLM"/>
    </source>
</evidence>
<keyword evidence="3" id="KW-1185">Reference proteome</keyword>
<dbReference type="EMBL" id="GL983810">
    <property type="protein sequence ID" value="EGR31850.1"/>
    <property type="molecule type" value="Genomic_DNA"/>
</dbReference>
<dbReference type="InParanoid" id="G0QSE9"/>
<keyword evidence="1" id="KW-1133">Transmembrane helix</keyword>
<name>G0QSE9_ICHMU</name>
<evidence type="ECO:0000256" key="1">
    <source>
        <dbReference type="SAM" id="Phobius"/>
    </source>
</evidence>
<reference evidence="2 3" key="1">
    <citation type="submission" date="2011-07" db="EMBL/GenBank/DDBJ databases">
        <authorList>
            <person name="Coyne R."/>
            <person name="Brami D."/>
            <person name="Johnson J."/>
            <person name="Hostetler J."/>
            <person name="Hannick L."/>
            <person name="Clark T."/>
            <person name="Cassidy-Hanley D."/>
            <person name="Inman J."/>
        </authorList>
    </citation>
    <scope>NUCLEOTIDE SEQUENCE [LARGE SCALE GENOMIC DNA]</scope>
    <source>
        <strain evidence="2 3">G5</strain>
    </source>
</reference>
<dbReference type="RefSeq" id="XP_004035336.1">
    <property type="nucleotide sequence ID" value="XM_004035288.1"/>
</dbReference>
<evidence type="ECO:0000313" key="2">
    <source>
        <dbReference type="EMBL" id="EGR31850.1"/>
    </source>
</evidence>
<accession>G0QSE9</accession>
<keyword evidence="1" id="KW-0812">Transmembrane</keyword>
<feature type="transmembrane region" description="Helical" evidence="1">
    <location>
        <begin position="12"/>
        <end position="28"/>
    </location>
</feature>
<proteinExistence type="predicted"/>
<protein>
    <recommendedName>
        <fullName evidence="4">Transmembrane protein</fullName>
    </recommendedName>
</protein>
<keyword evidence="1" id="KW-0472">Membrane</keyword>
<sequence length="147" mass="17240">MQKGKEKKQKYIFIGFIFSYTTLIIANVRNIKSKLVTFFIYIKNLRAYRQIIQEFYSFNQIEYLNLSGKRSKIVIIKQISVFIPGNTNNEDLLLKDQGSPSRLNQTGITSFKFLYCKIKYIHDINNKTPANIYPIISILQYFGIGNY</sequence>
<dbReference type="GeneID" id="14907999"/>
<evidence type="ECO:0000313" key="3">
    <source>
        <dbReference type="Proteomes" id="UP000008983"/>
    </source>
</evidence>
<dbReference type="Proteomes" id="UP000008983">
    <property type="component" value="Unassembled WGS sequence"/>
</dbReference>